<protein>
    <submittedName>
        <fullName evidence="2">Uncharacterized protein</fullName>
    </submittedName>
</protein>
<organism evidence="2 3">
    <name type="scientific">Streptomyces antnestii</name>
    <dbReference type="NCBI Taxonomy" id="2494256"/>
    <lineage>
        <taxon>Bacteria</taxon>
        <taxon>Bacillati</taxon>
        <taxon>Actinomycetota</taxon>
        <taxon>Actinomycetes</taxon>
        <taxon>Kitasatosporales</taxon>
        <taxon>Streptomycetaceae</taxon>
        <taxon>Streptomyces</taxon>
    </lineage>
</organism>
<feature type="region of interest" description="Disordered" evidence="1">
    <location>
        <begin position="54"/>
        <end position="157"/>
    </location>
</feature>
<name>A0A3S3UII2_9ACTN</name>
<feature type="compositionally biased region" description="Basic and acidic residues" evidence="1">
    <location>
        <begin position="57"/>
        <end position="66"/>
    </location>
</feature>
<feature type="compositionally biased region" description="Gly residues" evidence="1">
    <location>
        <begin position="86"/>
        <end position="116"/>
    </location>
</feature>
<sequence length="157" mass="15133">MRGVLAAALDDVLGERGERVAARSETVLEELLHVLPGVAPPERVGVVAPLPVLHGRGAQDGREDGGRGGGAPPVERLEGADRAAGPGVGSGSLGGGGGGGARGGGLGGGGAVGGRVGRGRDGHRDGDESGGGEDTQSGLEHGGNPSVDQLDGLFITA</sequence>
<evidence type="ECO:0000256" key="1">
    <source>
        <dbReference type="SAM" id="MobiDB-lite"/>
    </source>
</evidence>
<dbReference type="AlphaFoldDB" id="A0A3S3UII2"/>
<accession>A0A3S3UII2</accession>
<dbReference type="EMBL" id="RZYA01000003">
    <property type="protein sequence ID" value="RVU27451.1"/>
    <property type="molecule type" value="Genomic_DNA"/>
</dbReference>
<evidence type="ECO:0000313" key="3">
    <source>
        <dbReference type="Proteomes" id="UP000283128"/>
    </source>
</evidence>
<feature type="compositionally biased region" description="Basic and acidic residues" evidence="1">
    <location>
        <begin position="118"/>
        <end position="127"/>
    </location>
</feature>
<evidence type="ECO:0000313" key="2">
    <source>
        <dbReference type="EMBL" id="RVU27451.1"/>
    </source>
</evidence>
<keyword evidence="3" id="KW-1185">Reference proteome</keyword>
<proteinExistence type="predicted"/>
<comment type="caution">
    <text evidence="2">The sequence shown here is derived from an EMBL/GenBank/DDBJ whole genome shotgun (WGS) entry which is preliminary data.</text>
</comment>
<reference evidence="2 3" key="1">
    <citation type="submission" date="2019-01" db="EMBL/GenBank/DDBJ databases">
        <title>Genome sequences of Streptomyces and Rhizobium isolates collected from root and soil.</title>
        <authorList>
            <person name="Chhettri S."/>
            <person name="Sevigny J.L."/>
            <person name="Sen A."/>
            <person name="Ennis N."/>
            <person name="Tisa L."/>
        </authorList>
    </citation>
    <scope>NUCLEOTIDE SEQUENCE [LARGE SCALE GENOMIC DNA]</scope>
    <source>
        <strain evidence="2 3">San01</strain>
    </source>
</reference>
<dbReference type="Proteomes" id="UP000283128">
    <property type="component" value="Unassembled WGS sequence"/>
</dbReference>
<gene>
    <name evidence="2" type="ORF">EOT10_09820</name>
</gene>